<sequence>MKNVKNRIIIDQQYCDQDKPCKEQSSAVKIKDGTTIDKHPKVVRLTLSPSSGCLLLSTVQYVTAASKGQQVNGCLTGLLLTSVPYENATAHQHPFEQPIDTFINTTGRQAEDDQKLHSANSSTKKIYAADEATTAICKTSITEQADKEATTTSARTLYSWDPEEMEAEALGTATAASFSYKKPVDVVFFQFVPIK</sequence>
<comment type="caution">
    <text evidence="1">The sequence shown here is derived from an EMBL/GenBank/DDBJ whole genome shotgun (WGS) entry which is preliminary data.</text>
</comment>
<proteinExistence type="predicted"/>
<dbReference type="EMBL" id="PKPP01001284">
    <property type="protein sequence ID" value="PWA83978.1"/>
    <property type="molecule type" value="Genomic_DNA"/>
</dbReference>
<dbReference type="Proteomes" id="UP000245207">
    <property type="component" value="Unassembled WGS sequence"/>
</dbReference>
<dbReference type="AlphaFoldDB" id="A0A2U1PE04"/>
<reference evidence="1 2" key="1">
    <citation type="journal article" date="2018" name="Mol. Plant">
        <title>The genome of Artemisia annua provides insight into the evolution of Asteraceae family and artemisinin biosynthesis.</title>
        <authorList>
            <person name="Shen Q."/>
            <person name="Zhang L."/>
            <person name="Liao Z."/>
            <person name="Wang S."/>
            <person name="Yan T."/>
            <person name="Shi P."/>
            <person name="Liu M."/>
            <person name="Fu X."/>
            <person name="Pan Q."/>
            <person name="Wang Y."/>
            <person name="Lv Z."/>
            <person name="Lu X."/>
            <person name="Zhang F."/>
            <person name="Jiang W."/>
            <person name="Ma Y."/>
            <person name="Chen M."/>
            <person name="Hao X."/>
            <person name="Li L."/>
            <person name="Tang Y."/>
            <person name="Lv G."/>
            <person name="Zhou Y."/>
            <person name="Sun X."/>
            <person name="Brodelius P.E."/>
            <person name="Rose J.K.C."/>
            <person name="Tang K."/>
        </authorList>
    </citation>
    <scope>NUCLEOTIDE SEQUENCE [LARGE SCALE GENOMIC DNA]</scope>
    <source>
        <strain evidence="2">cv. Huhao1</strain>
        <tissue evidence="1">Leaf</tissue>
    </source>
</reference>
<dbReference type="InterPro" id="IPR012334">
    <property type="entry name" value="Pectin_lyas_fold"/>
</dbReference>
<dbReference type="OrthoDB" id="10633501at2759"/>
<organism evidence="1 2">
    <name type="scientific">Artemisia annua</name>
    <name type="common">Sweet wormwood</name>
    <dbReference type="NCBI Taxonomy" id="35608"/>
    <lineage>
        <taxon>Eukaryota</taxon>
        <taxon>Viridiplantae</taxon>
        <taxon>Streptophyta</taxon>
        <taxon>Embryophyta</taxon>
        <taxon>Tracheophyta</taxon>
        <taxon>Spermatophyta</taxon>
        <taxon>Magnoliopsida</taxon>
        <taxon>eudicotyledons</taxon>
        <taxon>Gunneridae</taxon>
        <taxon>Pentapetalae</taxon>
        <taxon>asterids</taxon>
        <taxon>campanulids</taxon>
        <taxon>Asterales</taxon>
        <taxon>Asteraceae</taxon>
        <taxon>Asteroideae</taxon>
        <taxon>Anthemideae</taxon>
        <taxon>Artemisiinae</taxon>
        <taxon>Artemisia</taxon>
    </lineage>
</organism>
<protein>
    <submittedName>
        <fullName evidence="1">Polygalacturonase</fullName>
    </submittedName>
</protein>
<dbReference type="Gene3D" id="2.160.20.10">
    <property type="entry name" value="Single-stranded right-handed beta-helix, Pectin lyase-like"/>
    <property type="match status" value="1"/>
</dbReference>
<keyword evidence="2" id="KW-1185">Reference proteome</keyword>
<evidence type="ECO:0000313" key="1">
    <source>
        <dbReference type="EMBL" id="PWA83978.1"/>
    </source>
</evidence>
<gene>
    <name evidence="1" type="ORF">CTI12_AA070820</name>
</gene>
<name>A0A2U1PE04_ARTAN</name>
<accession>A0A2U1PE04</accession>
<evidence type="ECO:0000313" key="2">
    <source>
        <dbReference type="Proteomes" id="UP000245207"/>
    </source>
</evidence>